<keyword evidence="4" id="KW-1185">Reference proteome</keyword>
<dbReference type="InterPro" id="IPR002048">
    <property type="entry name" value="EF_hand_dom"/>
</dbReference>
<feature type="region of interest" description="Disordered" evidence="1">
    <location>
        <begin position="1"/>
        <end position="31"/>
    </location>
</feature>
<proteinExistence type="predicted"/>
<organism evidence="3 4">
    <name type="scientific">Henosepilachna vigintioctopunctata</name>
    <dbReference type="NCBI Taxonomy" id="420089"/>
    <lineage>
        <taxon>Eukaryota</taxon>
        <taxon>Metazoa</taxon>
        <taxon>Ecdysozoa</taxon>
        <taxon>Arthropoda</taxon>
        <taxon>Hexapoda</taxon>
        <taxon>Insecta</taxon>
        <taxon>Pterygota</taxon>
        <taxon>Neoptera</taxon>
        <taxon>Endopterygota</taxon>
        <taxon>Coleoptera</taxon>
        <taxon>Polyphaga</taxon>
        <taxon>Cucujiformia</taxon>
        <taxon>Coccinelloidea</taxon>
        <taxon>Coccinellidae</taxon>
        <taxon>Epilachninae</taxon>
        <taxon>Epilachnini</taxon>
        <taxon>Henosepilachna</taxon>
    </lineage>
</organism>
<feature type="compositionally biased region" description="Basic and acidic residues" evidence="1">
    <location>
        <begin position="11"/>
        <end position="31"/>
    </location>
</feature>
<dbReference type="PANTHER" id="PTHR21847:SF1">
    <property type="entry name" value="EF-HAND CALCIUM-BINDING DOMAIN-CONTAINING PROTEIN 10"/>
    <property type="match status" value="1"/>
</dbReference>
<sequence>MSQEQLEVTEEGSKEMEEVSNVEVEREETIGENNKRKAETIFKQILEIPKISSTELIRKVMTREPLFKSIYTSDSFTDLLPKKSSDKMDSILVSGFGLKSLQQLQDALKFEIESKSRKTEAEMFPCVCSDESSDKSESIPSPVPLKYSIEDRMKYLLQLEQYIEVEGEYGIAPPPKVSDRQLMPGFGEPTQRSGISGAKEYLKEHKIFQFFQFLVSHLLSAVPDPIEYLMALLDRILLYRGGLLSPPVLYEKKHIEQLFLLMDRFGQGTVDFQQYKTAMETLGISKYNTKPLMNQFNMISKEIFIEEIYNAELAMFNELIKNRVPCICDPTAPPPTIIDLDLKSQTTATSLTSVDTNDFHPVASVPKFWVKHGEKQPKVYKGKFWAEFKQQKQRKDKQRDDVEKKISEVTQETPQQIDVESTDLTEEMNSETN</sequence>
<evidence type="ECO:0000259" key="2">
    <source>
        <dbReference type="PROSITE" id="PS50222"/>
    </source>
</evidence>
<feature type="compositionally biased region" description="Acidic residues" evidence="1">
    <location>
        <begin position="420"/>
        <end position="433"/>
    </location>
</feature>
<dbReference type="InterPro" id="IPR039879">
    <property type="entry name" value="EFC10"/>
</dbReference>
<feature type="compositionally biased region" description="Basic and acidic residues" evidence="1">
    <location>
        <begin position="397"/>
        <end position="407"/>
    </location>
</feature>
<feature type="compositionally biased region" description="Polar residues" evidence="1">
    <location>
        <begin position="408"/>
        <end position="419"/>
    </location>
</feature>
<dbReference type="EMBL" id="JARQZJ010000128">
    <property type="protein sequence ID" value="KAK9891518.1"/>
    <property type="molecule type" value="Genomic_DNA"/>
</dbReference>
<dbReference type="Proteomes" id="UP001431783">
    <property type="component" value="Unassembled WGS sequence"/>
</dbReference>
<reference evidence="3 4" key="1">
    <citation type="submission" date="2023-03" db="EMBL/GenBank/DDBJ databases">
        <title>Genome insight into feeding habits of ladybird beetles.</title>
        <authorList>
            <person name="Li H.-S."/>
            <person name="Huang Y.-H."/>
            <person name="Pang H."/>
        </authorList>
    </citation>
    <scope>NUCLEOTIDE SEQUENCE [LARGE SCALE GENOMIC DNA]</scope>
    <source>
        <strain evidence="3">SYSU_2023b</strain>
        <tissue evidence="3">Whole body</tissue>
    </source>
</reference>
<dbReference type="PROSITE" id="PS50222">
    <property type="entry name" value="EF_HAND_2"/>
    <property type="match status" value="1"/>
</dbReference>
<feature type="domain" description="EF-hand" evidence="2">
    <location>
        <begin position="250"/>
        <end position="285"/>
    </location>
</feature>
<dbReference type="PANTHER" id="PTHR21847">
    <property type="entry name" value="EF-HAND CALCIUM-BINDING DOMAIN-CONTAINING PROTEIN 10"/>
    <property type="match status" value="1"/>
</dbReference>
<accession>A0AAW1V8M6</accession>
<evidence type="ECO:0000256" key="1">
    <source>
        <dbReference type="SAM" id="MobiDB-lite"/>
    </source>
</evidence>
<protein>
    <recommendedName>
        <fullName evidence="2">EF-hand domain-containing protein</fullName>
    </recommendedName>
</protein>
<dbReference type="AlphaFoldDB" id="A0AAW1V8M6"/>
<gene>
    <name evidence="3" type="ORF">WA026_014755</name>
</gene>
<feature type="region of interest" description="Disordered" evidence="1">
    <location>
        <begin position="391"/>
        <end position="433"/>
    </location>
</feature>
<comment type="caution">
    <text evidence="3">The sequence shown here is derived from an EMBL/GenBank/DDBJ whole genome shotgun (WGS) entry which is preliminary data.</text>
</comment>
<evidence type="ECO:0000313" key="4">
    <source>
        <dbReference type="Proteomes" id="UP001431783"/>
    </source>
</evidence>
<evidence type="ECO:0000313" key="3">
    <source>
        <dbReference type="EMBL" id="KAK9891518.1"/>
    </source>
</evidence>
<name>A0AAW1V8M6_9CUCU</name>
<dbReference type="Pfam" id="PF24548">
    <property type="entry name" value="EF_EFCAB10_C"/>
    <property type="match status" value="1"/>
</dbReference>
<dbReference type="GO" id="GO:0005509">
    <property type="term" value="F:calcium ion binding"/>
    <property type="evidence" value="ECO:0007669"/>
    <property type="project" value="InterPro"/>
</dbReference>
<dbReference type="InterPro" id="IPR056587">
    <property type="entry name" value="EF_EFCAB10_C"/>
</dbReference>